<feature type="transmembrane region" description="Helical" evidence="1">
    <location>
        <begin position="90"/>
        <end position="110"/>
    </location>
</feature>
<dbReference type="KEGG" id="naf:GQ61_01025"/>
<gene>
    <name evidence="3" type="ORF">GQ61_01025</name>
</gene>
<name>A0A1W6N312_9PROT</name>
<dbReference type="STRING" id="1414854.GQ61_01025"/>
<dbReference type="PROSITE" id="PS50206">
    <property type="entry name" value="RHODANESE_3"/>
    <property type="match status" value="1"/>
</dbReference>
<dbReference type="Gene3D" id="3.40.250.10">
    <property type="entry name" value="Rhodanese-like domain"/>
    <property type="match status" value="1"/>
</dbReference>
<reference evidence="3 4" key="1">
    <citation type="submission" date="2014-06" db="EMBL/GenBank/DDBJ databases">
        <title>The genome of the endonuclear symbiont Nucleicultrix amoebiphila.</title>
        <authorList>
            <person name="Schulz F."/>
            <person name="Horn M."/>
        </authorList>
    </citation>
    <scope>NUCLEOTIDE SEQUENCE [LARGE SCALE GENOMIC DNA]</scope>
    <source>
        <strain evidence="3 4">FS5</strain>
    </source>
</reference>
<keyword evidence="1" id="KW-1133">Transmembrane helix</keyword>
<keyword evidence="1" id="KW-0812">Transmembrane</keyword>
<dbReference type="Proteomes" id="UP000237351">
    <property type="component" value="Chromosome"/>
</dbReference>
<dbReference type="Gene3D" id="6.10.140.1340">
    <property type="match status" value="1"/>
</dbReference>
<evidence type="ECO:0000256" key="1">
    <source>
        <dbReference type="SAM" id="Phobius"/>
    </source>
</evidence>
<dbReference type="InterPro" id="IPR036873">
    <property type="entry name" value="Rhodanese-like_dom_sf"/>
</dbReference>
<organism evidence="3 4">
    <name type="scientific">Candidatus Nucleicultrix amoebiphila FS5</name>
    <dbReference type="NCBI Taxonomy" id="1414854"/>
    <lineage>
        <taxon>Bacteria</taxon>
        <taxon>Pseudomonadati</taxon>
        <taxon>Pseudomonadota</taxon>
        <taxon>Alphaproteobacteria</taxon>
        <taxon>Holosporales</taxon>
        <taxon>Candidatus Nucleicultricaceae</taxon>
        <taxon>Candidatus Nucleicultrix</taxon>
    </lineage>
</organism>
<proteinExistence type="predicted"/>
<keyword evidence="4" id="KW-1185">Reference proteome</keyword>
<protein>
    <recommendedName>
        <fullName evidence="2">Rhodanese domain-containing protein</fullName>
    </recommendedName>
</protein>
<dbReference type="Pfam" id="PF00581">
    <property type="entry name" value="Rhodanese"/>
    <property type="match status" value="1"/>
</dbReference>
<sequence>MCLKKKHIHIPLDNLDPAKFQKDNKLTLETPIYLLCRHGIRSTTAAERLMSFGFKNVYVVEGGIEYCKPHGLVERLSTSRSISIEEQIRIGAGSIVLVGVFLGTFIHHLFYIVPAFIGLGLIVSGITGWCGMSLLLEKMPWNKR</sequence>
<dbReference type="SUPFAM" id="SSF52821">
    <property type="entry name" value="Rhodanese/Cell cycle control phosphatase"/>
    <property type="match status" value="1"/>
</dbReference>
<evidence type="ECO:0000313" key="4">
    <source>
        <dbReference type="Proteomes" id="UP000237351"/>
    </source>
</evidence>
<keyword evidence="1" id="KW-0472">Membrane</keyword>
<dbReference type="Pfam" id="PF11127">
    <property type="entry name" value="YgaP-like_TM"/>
    <property type="match status" value="1"/>
</dbReference>
<accession>A0A1W6N312</accession>
<evidence type="ECO:0000259" key="2">
    <source>
        <dbReference type="PROSITE" id="PS50206"/>
    </source>
</evidence>
<feature type="transmembrane region" description="Helical" evidence="1">
    <location>
        <begin position="116"/>
        <end position="136"/>
    </location>
</feature>
<evidence type="ECO:0000313" key="3">
    <source>
        <dbReference type="EMBL" id="ARN84156.1"/>
    </source>
</evidence>
<dbReference type="CDD" id="cd00158">
    <property type="entry name" value="RHOD"/>
    <property type="match status" value="1"/>
</dbReference>
<dbReference type="EMBL" id="CP008743">
    <property type="protein sequence ID" value="ARN84156.1"/>
    <property type="molecule type" value="Genomic_DNA"/>
</dbReference>
<dbReference type="AlphaFoldDB" id="A0A1W6N312"/>
<dbReference type="InterPro" id="IPR001763">
    <property type="entry name" value="Rhodanese-like_dom"/>
</dbReference>
<dbReference type="InterPro" id="IPR021309">
    <property type="entry name" value="YgaP-like_TM"/>
</dbReference>
<feature type="domain" description="Rhodanese" evidence="2">
    <location>
        <begin position="8"/>
        <end position="75"/>
    </location>
</feature>